<dbReference type="Gene3D" id="2.40.10.10">
    <property type="entry name" value="Trypsin-like serine proteases"/>
    <property type="match status" value="2"/>
</dbReference>
<dbReference type="Pfam" id="PF13365">
    <property type="entry name" value="Trypsin_2"/>
    <property type="match status" value="1"/>
</dbReference>
<evidence type="ECO:0000313" key="5">
    <source>
        <dbReference type="EMBL" id="MDH6063368.1"/>
    </source>
</evidence>
<dbReference type="SUPFAM" id="SSF50494">
    <property type="entry name" value="Trypsin-like serine proteases"/>
    <property type="match status" value="1"/>
</dbReference>
<dbReference type="InterPro" id="IPR001478">
    <property type="entry name" value="PDZ"/>
</dbReference>
<comment type="caution">
    <text evidence="5">The sequence shown here is derived from an EMBL/GenBank/DDBJ whole genome shotgun (WGS) entry which is preliminary data.</text>
</comment>
<dbReference type="RefSeq" id="WP_280700553.1">
    <property type="nucleotide sequence ID" value="NZ_JANQDL010000046.1"/>
</dbReference>
<dbReference type="SMART" id="SM00228">
    <property type="entry name" value="PDZ"/>
    <property type="match status" value="1"/>
</dbReference>
<dbReference type="Proteomes" id="UP001159370">
    <property type="component" value="Unassembled WGS sequence"/>
</dbReference>
<dbReference type="InterPro" id="IPR001940">
    <property type="entry name" value="Peptidase_S1C"/>
</dbReference>
<dbReference type="PANTHER" id="PTHR22939">
    <property type="entry name" value="SERINE PROTEASE FAMILY S1C HTRA-RELATED"/>
    <property type="match status" value="1"/>
</dbReference>
<organism evidence="5 6">
    <name type="scientific">Umezakia ovalisporum FSS-62</name>
    <dbReference type="NCBI Taxonomy" id="2971776"/>
    <lineage>
        <taxon>Bacteria</taxon>
        <taxon>Bacillati</taxon>
        <taxon>Cyanobacteriota</taxon>
        <taxon>Cyanophyceae</taxon>
        <taxon>Nostocales</taxon>
        <taxon>Nodulariaceae</taxon>
        <taxon>Umezakia</taxon>
    </lineage>
</organism>
<dbReference type="SUPFAM" id="SSF50156">
    <property type="entry name" value="PDZ domain-like"/>
    <property type="match status" value="1"/>
</dbReference>
<dbReference type="Gene3D" id="2.30.42.10">
    <property type="match status" value="1"/>
</dbReference>
<dbReference type="AlphaFoldDB" id="A0AA43GXR6"/>
<dbReference type="NCBIfam" id="NF041521">
    <property type="entry name" value="HhoA_HhoB_HtrA"/>
    <property type="match status" value="1"/>
</dbReference>
<comment type="similarity">
    <text evidence="1">Belongs to the peptidase S1C family.</text>
</comment>
<protein>
    <submittedName>
        <fullName evidence="5">Trypsin-like peptidase domain-containing protein</fullName>
    </submittedName>
</protein>
<dbReference type="InterPro" id="IPR009003">
    <property type="entry name" value="Peptidase_S1_PA"/>
</dbReference>
<dbReference type="EMBL" id="JANQDL010000046">
    <property type="protein sequence ID" value="MDH6063368.1"/>
    <property type="molecule type" value="Genomic_DNA"/>
</dbReference>
<dbReference type="PANTHER" id="PTHR22939:SF129">
    <property type="entry name" value="SERINE PROTEASE HTRA2, MITOCHONDRIAL"/>
    <property type="match status" value="1"/>
</dbReference>
<feature type="domain" description="PDZ" evidence="4">
    <location>
        <begin position="314"/>
        <end position="398"/>
    </location>
</feature>
<name>A0AA43GXR6_9CYAN</name>
<keyword evidence="2" id="KW-0645">Protease</keyword>
<dbReference type="PRINTS" id="PR00834">
    <property type="entry name" value="PROTEASES2C"/>
</dbReference>
<reference evidence="5 6" key="1">
    <citation type="journal article" date="2023" name="J. Phycol.">
        <title>Chrysosporum ovalisporum is synonymous with the true-branching cyanobacterium Umezakia natans (Nostocales/Aphanizomenonaceae).</title>
        <authorList>
            <person name="McGregor G.B."/>
            <person name="Sendall B.C."/>
            <person name="Niiyama Y."/>
            <person name="Tuji A."/>
            <person name="Willis A."/>
        </authorList>
    </citation>
    <scope>NUCLEOTIDE SEQUENCE [LARGE SCALE GENOMIC DNA]</scope>
    <source>
        <strain evidence="5 6">FSS-62</strain>
    </source>
</reference>
<evidence type="ECO:0000256" key="1">
    <source>
        <dbReference type="ARBA" id="ARBA00010541"/>
    </source>
</evidence>
<evidence type="ECO:0000256" key="2">
    <source>
        <dbReference type="ARBA" id="ARBA00022670"/>
    </source>
</evidence>
<dbReference type="InterPro" id="IPR043504">
    <property type="entry name" value="Peptidase_S1_PA_chymotrypsin"/>
</dbReference>
<dbReference type="InterPro" id="IPR036034">
    <property type="entry name" value="PDZ_sf"/>
</dbReference>
<dbReference type="GO" id="GO:0006508">
    <property type="term" value="P:proteolysis"/>
    <property type="evidence" value="ECO:0007669"/>
    <property type="project" value="UniProtKB-KW"/>
</dbReference>
<dbReference type="PROSITE" id="PS50106">
    <property type="entry name" value="PDZ"/>
    <property type="match status" value="1"/>
</dbReference>
<sequence length="416" mass="44188">MNKQVNDRDSTLDQANAKYQNHVPWKKAAASLSLVLLGSGMTLASGYVAENHQHISERTSNLGVSRVNAAPPLPGATGSNFVTQVVQKVGPSVVRIEASRTLSNRFPAEFNDPFFRQFFGFRLPEQQSRVQRGTGSGFIISEDGSILTNAHVVSDADTVKVILKDGRIFEGKVMGSDELTDVAVVKINAKNLPAVELGNSNELQAGEWAIAIGNPLGLDNTVTTGIISATGRSSNQIGAPDKRVEFIQTDAAINPGNSGGPLLNARGQVIGMNTAIIQRAQGLGFAIPINTAKRISQQLIATGKAQHSYLGIQMVELNPQVKQRLNSDPNSGVMVNEDKGVLIVRVMPNSPAAKAGLRAGDVIQQLNGQSVTDASSIQKAVENAQVGGNLRLGLRRNGQNINLAVRTGALPTEKIQ</sequence>
<evidence type="ECO:0000259" key="4">
    <source>
        <dbReference type="PROSITE" id="PS50106"/>
    </source>
</evidence>
<evidence type="ECO:0000313" key="6">
    <source>
        <dbReference type="Proteomes" id="UP001159370"/>
    </source>
</evidence>
<proteinExistence type="inferred from homology"/>
<evidence type="ECO:0000256" key="3">
    <source>
        <dbReference type="ARBA" id="ARBA00022801"/>
    </source>
</evidence>
<gene>
    <name evidence="5" type="ORF">NWP23_06175</name>
</gene>
<keyword evidence="3" id="KW-0378">Hydrolase</keyword>
<dbReference type="InterPro" id="IPR048172">
    <property type="entry name" value="HhoA_HhoB_HtrA-like"/>
</dbReference>
<dbReference type="Pfam" id="PF13180">
    <property type="entry name" value="PDZ_2"/>
    <property type="match status" value="1"/>
</dbReference>
<dbReference type="GO" id="GO:0004252">
    <property type="term" value="F:serine-type endopeptidase activity"/>
    <property type="evidence" value="ECO:0007669"/>
    <property type="project" value="InterPro"/>
</dbReference>
<accession>A0AA43GXR6</accession>